<dbReference type="RefSeq" id="WP_348944495.1">
    <property type="nucleotide sequence ID" value="NZ_CP157355.1"/>
</dbReference>
<feature type="transmembrane region" description="Helical" evidence="1">
    <location>
        <begin position="12"/>
        <end position="40"/>
    </location>
</feature>
<dbReference type="Pfam" id="PF07963">
    <property type="entry name" value="N_methyl"/>
    <property type="match status" value="1"/>
</dbReference>
<name>A0AAU7F7V1_9NEIS</name>
<dbReference type="KEGG" id="cmav:ABHF33_13840"/>
<dbReference type="PROSITE" id="PS00409">
    <property type="entry name" value="PROKAR_NTER_METHYL"/>
    <property type="match status" value="1"/>
</dbReference>
<keyword evidence="1" id="KW-0812">Transmembrane</keyword>
<organism evidence="2">
    <name type="scientific">Chitinibacter mangrovi</name>
    <dbReference type="NCBI Taxonomy" id="3153927"/>
    <lineage>
        <taxon>Bacteria</taxon>
        <taxon>Pseudomonadati</taxon>
        <taxon>Pseudomonadota</taxon>
        <taxon>Betaproteobacteria</taxon>
        <taxon>Neisseriales</taxon>
        <taxon>Chitinibacteraceae</taxon>
        <taxon>Chitinibacter</taxon>
    </lineage>
</organism>
<evidence type="ECO:0000313" key="2">
    <source>
        <dbReference type="EMBL" id="XBM00130.1"/>
    </source>
</evidence>
<dbReference type="InterPro" id="IPR012902">
    <property type="entry name" value="N_methyl_site"/>
</dbReference>
<protein>
    <submittedName>
        <fullName evidence="2">Prepilin-type N-terminal cleavage/methylation domain-containing protein</fullName>
    </submittedName>
</protein>
<evidence type="ECO:0000256" key="1">
    <source>
        <dbReference type="SAM" id="Phobius"/>
    </source>
</evidence>
<sequence length="242" mass="26223">MRLINFTKQQGISLIELMVSLAIGLLLISAATTIGFSSIFAGKEGIQQTNLNETLRSIITEASRDLRRAGYSKNMSLSPLFRKAYLSQNSTIKGKDAYQCIIFIYDNYDGSSASSGNGILGNEDMFGLTFKDNQVFVLLNGDTSTTTCSGSQADGWYPLNSTNKGMPKITNFYFTVDTTPTVTKNTAATPQQIGALAIGNITLYIDGDSLQSAPSGSNKFKSTNFQSTLSQTIQLRNLPVIQ</sequence>
<dbReference type="AlphaFoldDB" id="A0AAU7F7V1"/>
<accession>A0AAU7F7V1</accession>
<proteinExistence type="predicted"/>
<keyword evidence="1" id="KW-0472">Membrane</keyword>
<dbReference type="NCBIfam" id="TIGR02532">
    <property type="entry name" value="IV_pilin_GFxxxE"/>
    <property type="match status" value="1"/>
</dbReference>
<gene>
    <name evidence="2" type="ORF">ABHF33_13840</name>
</gene>
<dbReference type="EMBL" id="CP157355">
    <property type="protein sequence ID" value="XBM00130.1"/>
    <property type="molecule type" value="Genomic_DNA"/>
</dbReference>
<keyword evidence="1" id="KW-1133">Transmembrane helix</keyword>
<reference evidence="2" key="1">
    <citation type="submission" date="2024-05" db="EMBL/GenBank/DDBJ databases">
        <authorList>
            <person name="Yang L."/>
            <person name="Pan L."/>
        </authorList>
    </citation>
    <scope>NUCLEOTIDE SEQUENCE</scope>
    <source>
        <strain evidence="2">FCG-7</strain>
    </source>
</reference>